<dbReference type="EMBL" id="FOUZ01000007">
    <property type="protein sequence ID" value="SFN16685.1"/>
    <property type="molecule type" value="Genomic_DNA"/>
</dbReference>
<name>A0A1I4WT94_9FLAO</name>
<dbReference type="OrthoDB" id="1453762at2"/>
<evidence type="ECO:0000313" key="2">
    <source>
        <dbReference type="Proteomes" id="UP000199149"/>
    </source>
</evidence>
<organism evidence="1 2">
    <name type="scientific">Algoriella xinjiangensis</name>
    <dbReference type="NCBI Taxonomy" id="684065"/>
    <lineage>
        <taxon>Bacteria</taxon>
        <taxon>Pseudomonadati</taxon>
        <taxon>Bacteroidota</taxon>
        <taxon>Flavobacteriia</taxon>
        <taxon>Flavobacteriales</taxon>
        <taxon>Weeksellaceae</taxon>
        <taxon>Algoriella</taxon>
    </lineage>
</organism>
<sequence>MPEIIIKISDEQLEKIKETLNYNGSLDLSEETFNGSSIEIDLLPFIHMMTVKGYKEEYIGDVQVVIPKE</sequence>
<keyword evidence="2" id="KW-1185">Reference proteome</keyword>
<dbReference type="AlphaFoldDB" id="A0A1I4WT94"/>
<protein>
    <submittedName>
        <fullName evidence="1">Uncharacterized protein</fullName>
    </submittedName>
</protein>
<dbReference type="Proteomes" id="UP000199149">
    <property type="component" value="Unassembled WGS sequence"/>
</dbReference>
<dbReference type="STRING" id="684065.SAMN05421738_107161"/>
<reference evidence="2" key="1">
    <citation type="submission" date="2016-10" db="EMBL/GenBank/DDBJ databases">
        <authorList>
            <person name="Varghese N."/>
            <person name="Submissions S."/>
        </authorList>
    </citation>
    <scope>NUCLEOTIDE SEQUENCE [LARGE SCALE GENOMIC DNA]</scope>
    <source>
        <strain evidence="2">XJ109</strain>
    </source>
</reference>
<gene>
    <name evidence="1" type="ORF">SAMN05421738_107161</name>
</gene>
<dbReference type="RefSeq" id="WP_092908213.1">
    <property type="nucleotide sequence ID" value="NZ_FOUZ01000007.1"/>
</dbReference>
<evidence type="ECO:0000313" key="1">
    <source>
        <dbReference type="EMBL" id="SFN16685.1"/>
    </source>
</evidence>
<accession>A0A1I4WT94</accession>
<proteinExistence type="predicted"/>